<evidence type="ECO:0000256" key="1">
    <source>
        <dbReference type="SAM" id="Phobius"/>
    </source>
</evidence>
<keyword evidence="1" id="KW-0472">Membrane</keyword>
<protein>
    <submittedName>
        <fullName evidence="2">Uncharacterized protein</fullName>
    </submittedName>
</protein>
<keyword evidence="3" id="KW-1185">Reference proteome</keyword>
<keyword evidence="1" id="KW-1133">Transmembrane helix</keyword>
<evidence type="ECO:0000313" key="2">
    <source>
        <dbReference type="EMBL" id="EHQ90114.1"/>
    </source>
</evidence>
<proteinExistence type="predicted"/>
<dbReference type="Proteomes" id="UP000005104">
    <property type="component" value="Chromosome"/>
</dbReference>
<dbReference type="EMBL" id="CM001441">
    <property type="protein sequence ID" value="EHQ90114.1"/>
    <property type="molecule type" value="Genomic_DNA"/>
</dbReference>
<sequence length="133" mass="13612">MLIRRDMMLGAPGMDLGVYLEYQELELPPTGSYNTPSPKKTAPRTKLSKDIITKAGTSATYAGIIAGVVGLGLIGVTAVVGSSVILTTVGTAAFGLGLLFGEVAAISQSIQYGMGWDPSAALMDIGAGIASLY</sequence>
<dbReference type="AlphaFoldDB" id="H5XVN1"/>
<keyword evidence="1" id="KW-0812">Transmembrane</keyword>
<name>H5XVN1_9FIRM</name>
<gene>
    <name evidence="2" type="ORF">DesyoDRAFT_3074</name>
</gene>
<accession>H5XVN1</accession>
<dbReference type="HOGENOM" id="CLU_1903344_0_0_9"/>
<feature type="transmembrane region" description="Helical" evidence="1">
    <location>
        <begin position="59"/>
        <end position="79"/>
    </location>
</feature>
<evidence type="ECO:0000313" key="3">
    <source>
        <dbReference type="Proteomes" id="UP000005104"/>
    </source>
</evidence>
<reference evidence="2 3" key="1">
    <citation type="submission" date="2011-11" db="EMBL/GenBank/DDBJ databases">
        <title>The Noncontiguous Finished genome of Desulfosporosinus youngiae DSM 17734.</title>
        <authorList>
            <consortium name="US DOE Joint Genome Institute (JGI-PGF)"/>
            <person name="Lucas S."/>
            <person name="Han J."/>
            <person name="Lapidus A."/>
            <person name="Cheng J.-F."/>
            <person name="Goodwin L."/>
            <person name="Pitluck S."/>
            <person name="Peters L."/>
            <person name="Ovchinnikova G."/>
            <person name="Lu M."/>
            <person name="Land M.L."/>
            <person name="Hauser L."/>
            <person name="Pester M."/>
            <person name="Spring S."/>
            <person name="Ollivier B."/>
            <person name="Rattei T."/>
            <person name="Klenk H.-P."/>
            <person name="Wagner M."/>
            <person name="Loy A."/>
            <person name="Woyke T.J."/>
        </authorList>
    </citation>
    <scope>NUCLEOTIDE SEQUENCE [LARGE SCALE GENOMIC DNA]</scope>
    <source>
        <strain evidence="2 3">DSM 17734</strain>
    </source>
</reference>
<organism evidence="2 3">
    <name type="scientific">Desulfosporosinus youngiae DSM 17734</name>
    <dbReference type="NCBI Taxonomy" id="768710"/>
    <lineage>
        <taxon>Bacteria</taxon>
        <taxon>Bacillati</taxon>
        <taxon>Bacillota</taxon>
        <taxon>Clostridia</taxon>
        <taxon>Eubacteriales</taxon>
        <taxon>Desulfitobacteriaceae</taxon>
        <taxon>Desulfosporosinus</taxon>
    </lineage>
</organism>
<feature type="transmembrane region" description="Helical" evidence="1">
    <location>
        <begin position="85"/>
        <end position="106"/>
    </location>
</feature>
<dbReference type="STRING" id="768710.DesyoDRAFT_3074"/>